<accession>E3D121</accession>
<dbReference type="Proteomes" id="UP000005096">
    <property type="component" value="Chromosome"/>
</dbReference>
<evidence type="ECO:0000313" key="2">
    <source>
        <dbReference type="EMBL" id="EFQ23927.1"/>
    </source>
</evidence>
<dbReference type="eggNOG" id="COG2811">
    <property type="taxonomic scope" value="Bacteria"/>
</dbReference>
<keyword evidence="3" id="KW-1185">Reference proteome</keyword>
<dbReference type="PaxDb" id="584708-Apau_1508"/>
<organism evidence="2 3">
    <name type="scientific">Aminomonas paucivorans DSM 12260</name>
    <dbReference type="NCBI Taxonomy" id="584708"/>
    <lineage>
        <taxon>Bacteria</taxon>
        <taxon>Thermotogati</taxon>
        <taxon>Synergistota</taxon>
        <taxon>Synergistia</taxon>
        <taxon>Synergistales</taxon>
        <taxon>Synergistaceae</taxon>
        <taxon>Aminomonas</taxon>
    </lineage>
</organism>
<name>E3D121_9BACT</name>
<proteinExistence type="predicted"/>
<evidence type="ECO:0000313" key="3">
    <source>
        <dbReference type="Proteomes" id="UP000005096"/>
    </source>
</evidence>
<protein>
    <submittedName>
        <fullName evidence="2">Uncharacterized protein</fullName>
    </submittedName>
</protein>
<gene>
    <name evidence="2" type="ORF">Apau_1508</name>
</gene>
<dbReference type="HOGENOM" id="CLU_174551_0_0_0"/>
<dbReference type="OrthoDB" id="5677at2"/>
<sequence length="108" mass="12089">MAENLAQEIRLHEEHARALVVEAKGTAAKSLADARAEAERSIKEARQRLHREYRSKIQEVEREADSAAQSIFALGKKESEQYLEESRAKVSSTAAWILKEVMGTHGLS</sequence>
<evidence type="ECO:0000256" key="1">
    <source>
        <dbReference type="SAM" id="Coils"/>
    </source>
</evidence>
<dbReference type="STRING" id="584708.Apau_1508"/>
<dbReference type="AlphaFoldDB" id="E3D121"/>
<keyword evidence="1" id="KW-0175">Coiled coil</keyword>
<dbReference type="EMBL" id="CM001022">
    <property type="protein sequence ID" value="EFQ23927.1"/>
    <property type="molecule type" value="Genomic_DNA"/>
</dbReference>
<reference evidence="2 3" key="1">
    <citation type="journal article" date="2010" name="Stand. Genomic Sci.">
        <title>Non-contiguous finished genome sequence of Aminomonas paucivorans type strain (GLU-3).</title>
        <authorList>
            <person name="Pitluck S."/>
            <person name="Yasawong M."/>
            <person name="Held B."/>
            <person name="Lapidus A."/>
            <person name="Nolan M."/>
            <person name="Copeland A."/>
            <person name="Lucas S."/>
            <person name="Del Rio T.G."/>
            <person name="Tice H."/>
            <person name="Cheng J.F."/>
            <person name="Chertkov O."/>
            <person name="Goodwin L."/>
            <person name="Tapia R."/>
            <person name="Han C."/>
            <person name="Liolios K."/>
            <person name="Ivanova N."/>
            <person name="Mavromatis K."/>
            <person name="Ovchinnikova G."/>
            <person name="Pati A."/>
            <person name="Chen A."/>
            <person name="Palaniappan K."/>
            <person name="Land M."/>
            <person name="Hauser L."/>
            <person name="Chang Y.J."/>
            <person name="Jeffries C.D."/>
            <person name="Pukall R."/>
            <person name="Spring S."/>
            <person name="Rohde M."/>
            <person name="Sikorski J."/>
            <person name="Goker M."/>
            <person name="Woyke T."/>
            <person name="Bristow J."/>
            <person name="Eisen J.A."/>
            <person name="Markowitz V."/>
            <person name="Hugenholtz P."/>
            <person name="Kyrpides N.C."/>
            <person name="Klenk H.P."/>
        </authorList>
    </citation>
    <scope>NUCLEOTIDE SEQUENCE [LARGE SCALE GENOMIC DNA]</scope>
    <source>
        <strain evidence="2 3">DSM 12260</strain>
    </source>
</reference>
<feature type="coiled-coil region" evidence="1">
    <location>
        <begin position="28"/>
        <end position="70"/>
    </location>
</feature>
<dbReference type="Gene3D" id="1.20.5.2950">
    <property type="match status" value="1"/>
</dbReference>
<dbReference type="RefSeq" id="WP_006301132.1">
    <property type="nucleotide sequence ID" value="NZ_CM001022.1"/>
</dbReference>